<dbReference type="GO" id="GO:0030042">
    <property type="term" value="P:actin filament depolymerization"/>
    <property type="evidence" value="ECO:0007669"/>
    <property type="project" value="InterPro"/>
</dbReference>
<sequence length="137" mass="15857">MASGIKVTDEVVTAYAEVKEKHKFKYVVFKVSDNEKEIVVDRKVEESSWEDFQASFPSDEPRWSVYDFDYKNKEGQDRNKLILVKWCPDNVKIKAKMMHSSSSDALGKKCKGVPIQANDRDELNYNEVRDKILSTSQ</sequence>
<evidence type="ECO:0000259" key="3">
    <source>
        <dbReference type="PROSITE" id="PS51263"/>
    </source>
</evidence>
<dbReference type="RefSeq" id="XP_019627969.1">
    <property type="nucleotide sequence ID" value="XM_019772410.1"/>
</dbReference>
<dbReference type="InterPro" id="IPR029006">
    <property type="entry name" value="ADF-H/Gelsolin-like_dom_sf"/>
</dbReference>
<dbReference type="PROSITE" id="PS51263">
    <property type="entry name" value="ADF_H"/>
    <property type="match status" value="1"/>
</dbReference>
<name>A0A6P4YUE3_BRABE</name>
<evidence type="ECO:0000313" key="5">
    <source>
        <dbReference type="RefSeq" id="XP_019627968.1"/>
    </source>
</evidence>
<dbReference type="Proteomes" id="UP000515135">
    <property type="component" value="Unplaced"/>
</dbReference>
<dbReference type="OrthoDB" id="10249245at2759"/>
<organism evidence="4 5">
    <name type="scientific">Branchiostoma belcheri</name>
    <name type="common">Amphioxus</name>
    <dbReference type="NCBI Taxonomy" id="7741"/>
    <lineage>
        <taxon>Eukaryota</taxon>
        <taxon>Metazoa</taxon>
        <taxon>Chordata</taxon>
        <taxon>Cephalochordata</taxon>
        <taxon>Leptocardii</taxon>
        <taxon>Amphioxiformes</taxon>
        <taxon>Branchiostomatidae</taxon>
        <taxon>Branchiostoma</taxon>
    </lineage>
</organism>
<comment type="similarity">
    <text evidence="1">Belongs to the actin-binding proteins ADF family.</text>
</comment>
<evidence type="ECO:0000256" key="2">
    <source>
        <dbReference type="ARBA" id="ARBA00023203"/>
    </source>
</evidence>
<dbReference type="InterPro" id="IPR017904">
    <property type="entry name" value="ADF/Cofilin"/>
</dbReference>
<dbReference type="GO" id="GO:0003779">
    <property type="term" value="F:actin binding"/>
    <property type="evidence" value="ECO:0007669"/>
    <property type="project" value="UniProtKB-KW"/>
</dbReference>
<keyword evidence="2" id="KW-0009">Actin-binding</keyword>
<evidence type="ECO:0000313" key="4">
    <source>
        <dbReference type="Proteomes" id="UP000515135"/>
    </source>
</evidence>
<dbReference type="GeneID" id="109472609"/>
<evidence type="ECO:0000313" key="6">
    <source>
        <dbReference type="RefSeq" id="XP_019627969.1"/>
    </source>
</evidence>
<dbReference type="Pfam" id="PF00241">
    <property type="entry name" value="Cofilin_ADF"/>
    <property type="match status" value="1"/>
</dbReference>
<proteinExistence type="inferred from homology"/>
<dbReference type="SUPFAM" id="SSF55753">
    <property type="entry name" value="Actin depolymerizing proteins"/>
    <property type="match status" value="1"/>
</dbReference>
<gene>
    <name evidence="5 6" type="primary">LOC109472609</name>
</gene>
<dbReference type="CDD" id="cd11286">
    <property type="entry name" value="ADF_cofilin_like"/>
    <property type="match status" value="1"/>
</dbReference>
<feature type="domain" description="ADF-H" evidence="3">
    <location>
        <begin position="4"/>
        <end position="133"/>
    </location>
</feature>
<dbReference type="InterPro" id="IPR002108">
    <property type="entry name" value="ADF-H"/>
</dbReference>
<accession>A0A6P4YUE3</accession>
<dbReference type="GO" id="GO:0015629">
    <property type="term" value="C:actin cytoskeleton"/>
    <property type="evidence" value="ECO:0007669"/>
    <property type="project" value="InterPro"/>
</dbReference>
<keyword evidence="4" id="KW-1185">Reference proteome</keyword>
<dbReference type="Gene3D" id="3.40.20.10">
    <property type="entry name" value="Severin"/>
    <property type="match status" value="1"/>
</dbReference>
<dbReference type="PANTHER" id="PTHR11913">
    <property type="entry name" value="COFILIN-RELATED"/>
    <property type="match status" value="1"/>
</dbReference>
<dbReference type="SMART" id="SM00102">
    <property type="entry name" value="ADF"/>
    <property type="match status" value="1"/>
</dbReference>
<reference evidence="5 6" key="1">
    <citation type="submission" date="2025-04" db="UniProtKB">
        <authorList>
            <consortium name="RefSeq"/>
        </authorList>
    </citation>
    <scope>IDENTIFICATION</scope>
    <source>
        <tissue evidence="5 6">Gonad</tissue>
    </source>
</reference>
<dbReference type="AlphaFoldDB" id="A0A6P4YUE3"/>
<evidence type="ECO:0000256" key="1">
    <source>
        <dbReference type="ARBA" id="ARBA00006844"/>
    </source>
</evidence>
<dbReference type="KEGG" id="bbel:109472609"/>
<protein>
    <submittedName>
        <fullName evidence="5">Cofilin-like isoform X1</fullName>
    </submittedName>
    <submittedName>
        <fullName evidence="6">Cofilin-like isoform X2</fullName>
    </submittedName>
</protein>
<dbReference type="RefSeq" id="XP_019627968.1">
    <property type="nucleotide sequence ID" value="XM_019772409.1"/>
</dbReference>